<dbReference type="VEuPathDB" id="VectorBase:PHUM580050"/>
<keyword evidence="1" id="KW-0444">Lipid biosynthesis</keyword>
<dbReference type="GO" id="GO:0004305">
    <property type="term" value="F:ethanolamine kinase activity"/>
    <property type="evidence" value="ECO:0007669"/>
    <property type="project" value="UniProtKB-EC"/>
</dbReference>
<dbReference type="InterPro" id="IPR011009">
    <property type="entry name" value="Kinase-like_dom_sf"/>
</dbReference>
<dbReference type="RefSeq" id="XP_002432294.1">
    <property type="nucleotide sequence ID" value="XM_002432249.1"/>
</dbReference>
<dbReference type="GeneID" id="8232226"/>
<dbReference type="EnsemblMetazoa" id="PHUM580050-RA">
    <property type="protein sequence ID" value="PHUM580050-PA"/>
    <property type="gene ID" value="PHUM580050"/>
</dbReference>
<dbReference type="eggNOG" id="KOG2686">
    <property type="taxonomic scope" value="Eukaryota"/>
</dbReference>
<dbReference type="EC" id="2.7.1.82" evidence="4"/>
<dbReference type="OMA" id="EAPYYKI"/>
<dbReference type="InParanoid" id="E0W1W2"/>
<protein>
    <submittedName>
        <fullName evidence="4 5">Choline/ethanolamine kinase, putative</fullName>
        <ecNumber evidence="4">2.7.1.82</ecNumber>
    </submittedName>
</protein>
<keyword evidence="2" id="KW-1208">Phospholipid metabolism</keyword>
<dbReference type="CTD" id="8232226"/>
<dbReference type="Proteomes" id="UP000009046">
    <property type="component" value="Unassembled WGS sequence"/>
</dbReference>
<dbReference type="Pfam" id="PF01633">
    <property type="entry name" value="Choline_kinase"/>
    <property type="match status" value="1"/>
</dbReference>
<dbReference type="STRING" id="121224.E0W1W2"/>
<dbReference type="GO" id="GO:0004103">
    <property type="term" value="F:choline kinase activity"/>
    <property type="evidence" value="ECO:0007669"/>
    <property type="project" value="TreeGrafter"/>
</dbReference>
<dbReference type="CDD" id="cd05156">
    <property type="entry name" value="ChoK_euk"/>
    <property type="match status" value="1"/>
</dbReference>
<keyword evidence="4" id="KW-0418">Kinase</keyword>
<dbReference type="EMBL" id="DS235873">
    <property type="protein sequence ID" value="EEB19556.1"/>
    <property type="molecule type" value="Genomic_DNA"/>
</dbReference>
<proteinExistence type="inferred from homology"/>
<evidence type="ECO:0000256" key="2">
    <source>
        <dbReference type="ARBA" id="ARBA00023264"/>
    </source>
</evidence>
<dbReference type="GO" id="GO:0006646">
    <property type="term" value="P:phosphatidylethanolamine biosynthetic process"/>
    <property type="evidence" value="ECO:0007669"/>
    <property type="project" value="TreeGrafter"/>
</dbReference>
<keyword evidence="4" id="KW-0808">Transferase</keyword>
<reference evidence="5" key="3">
    <citation type="submission" date="2020-05" db="UniProtKB">
        <authorList>
            <consortium name="EnsemblMetazoa"/>
        </authorList>
    </citation>
    <scope>IDENTIFICATION</scope>
    <source>
        <strain evidence="5">USDA</strain>
    </source>
</reference>
<dbReference type="Gene3D" id="3.90.1200.10">
    <property type="match status" value="1"/>
</dbReference>
<dbReference type="HOGENOM" id="CLU_012712_2_0_1"/>
<organism>
    <name type="scientific">Pediculus humanus subsp. corporis</name>
    <name type="common">Body louse</name>
    <dbReference type="NCBI Taxonomy" id="121224"/>
    <lineage>
        <taxon>Eukaryota</taxon>
        <taxon>Metazoa</taxon>
        <taxon>Ecdysozoa</taxon>
        <taxon>Arthropoda</taxon>
        <taxon>Hexapoda</taxon>
        <taxon>Insecta</taxon>
        <taxon>Pterygota</taxon>
        <taxon>Neoptera</taxon>
        <taxon>Paraneoptera</taxon>
        <taxon>Psocodea</taxon>
        <taxon>Troctomorpha</taxon>
        <taxon>Phthiraptera</taxon>
        <taxon>Anoplura</taxon>
        <taxon>Pediculidae</taxon>
        <taxon>Pediculus</taxon>
    </lineage>
</organism>
<keyword evidence="6" id="KW-1185">Reference proteome</keyword>
<reference evidence="4" key="2">
    <citation type="submission" date="2007-04" db="EMBL/GenBank/DDBJ databases">
        <title>The genome of the human body louse.</title>
        <authorList>
            <consortium name="The Human Body Louse Genome Consortium"/>
            <person name="Kirkness E."/>
            <person name="Walenz B."/>
            <person name="Hass B."/>
            <person name="Bruggner R."/>
            <person name="Strausberg R."/>
        </authorList>
    </citation>
    <scope>NUCLEOTIDE SEQUENCE</scope>
    <source>
        <strain evidence="4">USDA</strain>
    </source>
</reference>
<dbReference type="GO" id="GO:0005737">
    <property type="term" value="C:cytoplasm"/>
    <property type="evidence" value="ECO:0007669"/>
    <property type="project" value="TreeGrafter"/>
</dbReference>
<name>E0W1W2_PEDHC</name>
<evidence type="ECO:0000313" key="5">
    <source>
        <dbReference type="EnsemblMetazoa" id="PHUM580050-PA"/>
    </source>
</evidence>
<comment type="similarity">
    <text evidence="3">Belongs to the choline/ethanolamine kinase family.</text>
</comment>
<evidence type="ECO:0000256" key="1">
    <source>
        <dbReference type="ARBA" id="ARBA00023209"/>
    </source>
</evidence>
<dbReference type="EMBL" id="AAZO01007058">
    <property type="status" value="NOT_ANNOTATED_CDS"/>
    <property type="molecule type" value="Genomic_DNA"/>
</dbReference>
<gene>
    <name evidence="5" type="primary">8232226</name>
    <name evidence="4" type="ORF">Phum_PHUM580050</name>
</gene>
<dbReference type="SUPFAM" id="SSF56112">
    <property type="entry name" value="Protein kinase-like (PK-like)"/>
    <property type="match status" value="1"/>
</dbReference>
<sequence length="383" mass="44546">MDFQDILFAISNECADIKDTAVNIVKTYLNGHWKTADSDSITIKKINGGLSNWLYKITLSPFQDPSHDSKQNTILLRINGPNYGKFAKNQKITDSLVFLLMSERGLGPKLLGVFPNGRIEEFVDARPLQTSELSKPNISSAIARKMAHIHSLNVPISKNPDFVYDLMFHWLQELLLHEDTYKPKNLELFKEFKNYDLLSEVAWLKQYLRKYSSVIVFSHNDLQEGNILITNDSLHSNNPSLVLIDYEYCSYNYRGFELANHFLEHTMNYNAEDYPHFTIDLSAYPTHEQQMGFIHQYLTTYHELLPKDSITNYAEEEKKLLNEVHQYRLLSHLMWGIWAAAHSQCGIKFGYWDYSMARLNAYFKTKEDIISFHMKSTGKRNLC</sequence>
<keyword evidence="1" id="KW-0594">Phospholipid biosynthesis</keyword>
<reference evidence="4" key="1">
    <citation type="submission" date="2007-04" db="EMBL/GenBank/DDBJ databases">
        <title>Annotation of Pediculus humanus corporis strain USDA.</title>
        <authorList>
            <person name="Kirkness E."/>
            <person name="Hannick L."/>
            <person name="Hass B."/>
            <person name="Bruggner R."/>
            <person name="Lawson D."/>
            <person name="Bidwell S."/>
            <person name="Joardar V."/>
            <person name="Caler E."/>
            <person name="Walenz B."/>
            <person name="Inman J."/>
            <person name="Schobel S."/>
            <person name="Galinsky K."/>
            <person name="Amedeo P."/>
            <person name="Strausberg R."/>
        </authorList>
    </citation>
    <scope>NUCLEOTIDE SEQUENCE</scope>
    <source>
        <strain evidence="4">USDA</strain>
    </source>
</reference>
<dbReference type="PANTHER" id="PTHR22603">
    <property type="entry name" value="CHOLINE/ETHANOALAMINE KINASE"/>
    <property type="match status" value="1"/>
</dbReference>
<keyword evidence="1" id="KW-0443">Lipid metabolism</keyword>
<dbReference type="AlphaFoldDB" id="E0W1W2"/>
<evidence type="ECO:0000313" key="6">
    <source>
        <dbReference type="Proteomes" id="UP000009046"/>
    </source>
</evidence>
<dbReference type="PANTHER" id="PTHR22603:SF93">
    <property type="entry name" value="RE24176P"/>
    <property type="match status" value="1"/>
</dbReference>
<dbReference type="OrthoDB" id="3649325at2759"/>
<evidence type="ECO:0000256" key="3">
    <source>
        <dbReference type="ARBA" id="ARBA00038211"/>
    </source>
</evidence>
<accession>E0W1W2</accession>
<evidence type="ECO:0000313" key="4">
    <source>
        <dbReference type="EMBL" id="EEB19556.1"/>
    </source>
</evidence>
<dbReference type="Gene3D" id="3.30.200.20">
    <property type="entry name" value="Phosphorylase Kinase, domain 1"/>
    <property type="match status" value="1"/>
</dbReference>
<dbReference type="KEGG" id="phu:Phum_PHUM580050"/>